<dbReference type="GO" id="GO:0004146">
    <property type="term" value="F:dihydrofolate reductase activity"/>
    <property type="evidence" value="ECO:0007669"/>
    <property type="project" value="UniProtKB-EC"/>
</dbReference>
<evidence type="ECO:0000256" key="4">
    <source>
        <dbReference type="ARBA" id="ARBA00022857"/>
    </source>
</evidence>
<dbReference type="Gene3D" id="3.40.430.10">
    <property type="entry name" value="Dihydrofolate Reductase, subunit A"/>
    <property type="match status" value="1"/>
</dbReference>
<evidence type="ECO:0000256" key="2">
    <source>
        <dbReference type="ARBA" id="ARBA00012856"/>
    </source>
</evidence>
<evidence type="ECO:0000256" key="1">
    <source>
        <dbReference type="ARBA" id="ARBA00004903"/>
    </source>
</evidence>
<dbReference type="InterPro" id="IPR024072">
    <property type="entry name" value="DHFR-like_dom_sf"/>
</dbReference>
<dbReference type="GO" id="GO:0006730">
    <property type="term" value="P:one-carbon metabolic process"/>
    <property type="evidence" value="ECO:0007669"/>
    <property type="project" value="UniProtKB-KW"/>
</dbReference>
<evidence type="ECO:0000256" key="6">
    <source>
        <dbReference type="RuleBase" id="RU004474"/>
    </source>
</evidence>
<dbReference type="SUPFAM" id="SSF53597">
    <property type="entry name" value="Dihydrofolate reductase-like"/>
    <property type="match status" value="1"/>
</dbReference>
<dbReference type="PRINTS" id="PR00070">
    <property type="entry name" value="DHFR"/>
</dbReference>
<comment type="similarity">
    <text evidence="6">Belongs to the dihydrofolate reductase family.</text>
</comment>
<keyword evidence="4" id="KW-0521">NADP</keyword>
<dbReference type="PANTHER" id="PTHR48069">
    <property type="entry name" value="DIHYDROFOLATE REDUCTASE"/>
    <property type="match status" value="1"/>
</dbReference>
<protein>
    <recommendedName>
        <fullName evidence="2">dihydrofolate reductase</fullName>
        <ecNumber evidence="2">1.5.1.3</ecNumber>
    </recommendedName>
</protein>
<dbReference type="CDD" id="cd00209">
    <property type="entry name" value="DHFR"/>
    <property type="match status" value="1"/>
</dbReference>
<dbReference type="PANTHER" id="PTHR48069:SF3">
    <property type="entry name" value="DIHYDROFOLATE REDUCTASE"/>
    <property type="match status" value="1"/>
</dbReference>
<keyword evidence="5" id="KW-0560">Oxidoreductase</keyword>
<dbReference type="GO" id="GO:0050661">
    <property type="term" value="F:NADP binding"/>
    <property type="evidence" value="ECO:0007669"/>
    <property type="project" value="InterPro"/>
</dbReference>
<dbReference type="GO" id="GO:0046655">
    <property type="term" value="P:folic acid metabolic process"/>
    <property type="evidence" value="ECO:0007669"/>
    <property type="project" value="TreeGrafter"/>
</dbReference>
<dbReference type="PROSITE" id="PS00075">
    <property type="entry name" value="DHFR_1"/>
    <property type="match status" value="1"/>
</dbReference>
<dbReference type="GO" id="GO:0046452">
    <property type="term" value="P:dihydrofolate metabolic process"/>
    <property type="evidence" value="ECO:0007669"/>
    <property type="project" value="TreeGrafter"/>
</dbReference>
<dbReference type="EMBL" id="MN448294">
    <property type="protein sequence ID" value="QFG74844.1"/>
    <property type="molecule type" value="Genomic_DNA"/>
</dbReference>
<evidence type="ECO:0000256" key="3">
    <source>
        <dbReference type="ARBA" id="ARBA00022563"/>
    </source>
</evidence>
<evidence type="ECO:0000256" key="5">
    <source>
        <dbReference type="ARBA" id="ARBA00023002"/>
    </source>
</evidence>
<evidence type="ECO:0000313" key="8">
    <source>
        <dbReference type="EMBL" id="QFG74844.1"/>
    </source>
</evidence>
<keyword evidence="3" id="KW-0554">One-carbon metabolism</keyword>
<dbReference type="GO" id="GO:0046654">
    <property type="term" value="P:tetrahydrofolate biosynthetic process"/>
    <property type="evidence" value="ECO:0007669"/>
    <property type="project" value="InterPro"/>
</dbReference>
<dbReference type="InterPro" id="IPR012259">
    <property type="entry name" value="DHFR"/>
</dbReference>
<dbReference type="InterPro" id="IPR001796">
    <property type="entry name" value="DHFR_dom"/>
</dbReference>
<dbReference type="EC" id="1.5.1.3" evidence="2"/>
<dbReference type="Pfam" id="PF00186">
    <property type="entry name" value="DHFR_1"/>
    <property type="match status" value="1"/>
</dbReference>
<organism evidence="8">
    <name type="scientific">Megaviridae environmental sample</name>
    <dbReference type="NCBI Taxonomy" id="1737588"/>
    <lineage>
        <taxon>Viruses</taxon>
        <taxon>Varidnaviria</taxon>
        <taxon>Bamfordvirae</taxon>
        <taxon>Nucleocytoviricota</taxon>
        <taxon>Megaviricetes</taxon>
        <taxon>Imitervirales</taxon>
        <taxon>Mimiviridae</taxon>
        <taxon>environmental samples</taxon>
    </lineage>
</organism>
<feature type="domain" description="DHFR" evidence="7">
    <location>
        <begin position="2"/>
        <end position="188"/>
    </location>
</feature>
<name>A0A5J6VN69_9VIRU</name>
<dbReference type="InterPro" id="IPR017925">
    <property type="entry name" value="DHFR_CS"/>
</dbReference>
<dbReference type="PROSITE" id="PS51330">
    <property type="entry name" value="DHFR_2"/>
    <property type="match status" value="1"/>
</dbReference>
<accession>A0A5J6VN69</accession>
<evidence type="ECO:0000259" key="7">
    <source>
        <dbReference type="PROSITE" id="PS51330"/>
    </source>
</evidence>
<sequence length="188" mass="22047">MKINLIVAKCLNGGIGLQNNIPWYHKKDLQLFKELTINNKKNAILMGRKTFESLPKKPLPDRYNIVISTSMVNQYHKNLSVFGDIQKGIHYAKLMNFEELWVIGGSSIYKYFIDSKQADHLYITEIDKEYTCDTFFPKFHKHYSLNSTQKIDESTNLTIYKKTNIILEDNIYQLLNTCQKTGYWYEGN</sequence>
<reference evidence="8" key="1">
    <citation type="journal article" date="2019" name="Philos. Trans. R. Soc. Lond., B, Biol. Sci.">
        <title>Targeted metagenomic recovery of four divergent viruses reveals shared and distinctive characteristics of giant viruses of marine eukaryotes.</title>
        <authorList>
            <person name="Needham D.M."/>
            <person name="Poirier C."/>
            <person name="Hehenberger E."/>
            <person name="Jimenez V."/>
            <person name="Swalwell J.E."/>
            <person name="Santoro A.E."/>
            <person name="Worden A.Z."/>
        </authorList>
    </citation>
    <scope>NUCLEOTIDE SEQUENCE</scope>
    <source>
        <strain evidence="8">OPacV-421</strain>
    </source>
</reference>
<comment type="pathway">
    <text evidence="1">Cofactor biosynthesis; tetrahydrofolate biosynthesis; 5,6,7,8-tetrahydrofolate from 7,8-dihydrofolate: step 1/1.</text>
</comment>
<proteinExistence type="inferred from homology"/>